<gene>
    <name evidence="1" type="ORF">PG2093B_0564</name>
</gene>
<dbReference type="AlphaFoldDB" id="A0A4Q5A0V1"/>
<proteinExistence type="predicted"/>
<evidence type="ECO:0000313" key="2">
    <source>
        <dbReference type="Proteomes" id="UP000292568"/>
    </source>
</evidence>
<evidence type="ECO:0000313" key="1">
    <source>
        <dbReference type="EMBL" id="RYQ10962.1"/>
    </source>
</evidence>
<protein>
    <submittedName>
        <fullName evidence="1">Uncharacterized protein</fullName>
    </submittedName>
</protein>
<dbReference type="Proteomes" id="UP000292568">
    <property type="component" value="Unassembled WGS sequence"/>
</dbReference>
<reference evidence="1 2" key="1">
    <citation type="submission" date="2018-12" db="EMBL/GenBank/DDBJ databases">
        <title>Unveiling genomic diversity among members of the Bifidobacterium pseudolongum species, a widely distributed gut commensal of the animal kingdom.</title>
        <authorList>
            <person name="Lugli G.A."/>
            <person name="Duranti S."/>
            <person name="Albert K."/>
            <person name="Mancabelli L."/>
            <person name="Napoli S."/>
            <person name="Viappiani A."/>
            <person name="Anzalone R."/>
            <person name="Longhi G."/>
            <person name="Milani C."/>
            <person name="Turroni F."/>
            <person name="Alessandri G."/>
            <person name="Sela D.A."/>
            <person name="Van Sinderen D."/>
            <person name="Ventura M."/>
        </authorList>
    </citation>
    <scope>NUCLEOTIDE SEQUENCE [LARGE SCALE GENOMIC DNA]</scope>
    <source>
        <strain evidence="1 2">2093B</strain>
    </source>
</reference>
<comment type="caution">
    <text evidence="1">The sequence shown here is derived from an EMBL/GenBank/DDBJ whole genome shotgun (WGS) entry which is preliminary data.</text>
</comment>
<accession>A0A4Q5A0V1</accession>
<organism evidence="1 2">
    <name type="scientific">Bifidobacterium pseudolongum subsp. globosum</name>
    <dbReference type="NCBI Taxonomy" id="1690"/>
    <lineage>
        <taxon>Bacteria</taxon>
        <taxon>Bacillati</taxon>
        <taxon>Actinomycetota</taxon>
        <taxon>Actinomycetes</taxon>
        <taxon>Bifidobacteriales</taxon>
        <taxon>Bifidobacteriaceae</taxon>
        <taxon>Bifidobacterium</taxon>
    </lineage>
</organism>
<dbReference type="EMBL" id="RYUH01000009">
    <property type="protein sequence ID" value="RYQ10962.1"/>
    <property type="molecule type" value="Genomic_DNA"/>
</dbReference>
<sequence length="40" mass="4667">MLSGTWTPFVGFRIVICYCGRQRIRSLWENISDNGEYAKV</sequence>
<name>A0A4Q5A0V1_9BIFI</name>